<accession>A0ABR1VHH0</accession>
<gene>
    <name evidence="9" type="ORF">PG997_010805</name>
</gene>
<feature type="region of interest" description="Disordered" evidence="6">
    <location>
        <begin position="1"/>
        <end position="21"/>
    </location>
</feature>
<evidence type="ECO:0000256" key="7">
    <source>
        <dbReference type="SAM" id="Phobius"/>
    </source>
</evidence>
<evidence type="ECO:0000256" key="2">
    <source>
        <dbReference type="ARBA" id="ARBA00022692"/>
    </source>
</evidence>
<feature type="transmembrane region" description="Helical" evidence="7">
    <location>
        <begin position="106"/>
        <end position="127"/>
    </location>
</feature>
<feature type="compositionally biased region" description="Pro residues" evidence="6">
    <location>
        <begin position="8"/>
        <end position="17"/>
    </location>
</feature>
<keyword evidence="4 7" id="KW-0472">Membrane</keyword>
<comment type="similarity">
    <text evidence="5">Belongs to the SAT4 family.</text>
</comment>
<keyword evidence="3 7" id="KW-1133">Transmembrane helix</keyword>
<evidence type="ECO:0000313" key="10">
    <source>
        <dbReference type="Proteomes" id="UP001433268"/>
    </source>
</evidence>
<comment type="caution">
    <text evidence="9">The sequence shown here is derived from an EMBL/GenBank/DDBJ whole genome shotgun (WGS) entry which is preliminary data.</text>
</comment>
<feature type="transmembrane region" description="Helical" evidence="7">
    <location>
        <begin position="224"/>
        <end position="244"/>
    </location>
</feature>
<proteinExistence type="inferred from homology"/>
<evidence type="ECO:0000313" key="9">
    <source>
        <dbReference type="EMBL" id="KAK8070602.1"/>
    </source>
</evidence>
<sequence length="426" mass="45864">MKINTRQAPPPLPPGPSPTAGDSNTDIILSVSGLMMGLSFVIVGLRIWVRQFMIKTLGVDDVVMIAALIAAIGSMVCFVGECETGAGRHFSDLEMTLFPAFLRWQYVHGILLVVGISLVKISIGFFLLRLIQNKWYRRVVIFTQVFIALFTISCVCTLILQCVPPDATFALVRPPTAKCFDQATFTNIGIFNGAVNITTDVVFVLLPIPMILKLQVNNRTKATLIVALSLGIFACIAAIVRVYLGAHIFENADFTWSNAFFLWNTAELHAGILAASLPTLRPLFKSLLETTSRHMRSHGYTYGSRYGPGGRKSGSGALGLGSSSTGGITRSGTLRSVGYRRHSNPTDGLYALNMMDSLGGRHNNNKSSDTNVLGMGLGMGMGYNARITSHDASTTLGGGDSSEECILPPPPAGAITKRTEVVIQES</sequence>
<protein>
    <recommendedName>
        <fullName evidence="8">Rhodopsin domain-containing protein</fullName>
    </recommendedName>
</protein>
<dbReference type="Proteomes" id="UP001433268">
    <property type="component" value="Unassembled WGS sequence"/>
</dbReference>
<keyword evidence="10" id="KW-1185">Reference proteome</keyword>
<dbReference type="GeneID" id="92048180"/>
<dbReference type="Pfam" id="PF20684">
    <property type="entry name" value="Fung_rhodopsin"/>
    <property type="match status" value="1"/>
</dbReference>
<feature type="transmembrane region" description="Helical" evidence="7">
    <location>
        <begin position="190"/>
        <end position="212"/>
    </location>
</feature>
<evidence type="ECO:0000256" key="1">
    <source>
        <dbReference type="ARBA" id="ARBA00004141"/>
    </source>
</evidence>
<reference evidence="9 10" key="1">
    <citation type="submission" date="2023-01" db="EMBL/GenBank/DDBJ databases">
        <title>Analysis of 21 Apiospora genomes using comparative genomics revels a genus with tremendous synthesis potential of carbohydrate active enzymes and secondary metabolites.</title>
        <authorList>
            <person name="Sorensen T."/>
        </authorList>
    </citation>
    <scope>NUCLEOTIDE SEQUENCE [LARGE SCALE GENOMIC DNA]</scope>
    <source>
        <strain evidence="9 10">CBS 114990</strain>
    </source>
</reference>
<feature type="compositionally biased region" description="Gly residues" evidence="6">
    <location>
        <begin position="307"/>
        <end position="319"/>
    </location>
</feature>
<feature type="transmembrane region" description="Helical" evidence="7">
    <location>
        <begin position="27"/>
        <end position="49"/>
    </location>
</feature>
<evidence type="ECO:0000256" key="5">
    <source>
        <dbReference type="ARBA" id="ARBA00038359"/>
    </source>
</evidence>
<feature type="domain" description="Rhodopsin" evidence="8">
    <location>
        <begin position="45"/>
        <end position="285"/>
    </location>
</feature>
<dbReference type="PANTHER" id="PTHR33048:SF167">
    <property type="entry name" value="INTEGRAL MEMBRANE PROTEIN"/>
    <property type="match status" value="1"/>
</dbReference>
<dbReference type="PANTHER" id="PTHR33048">
    <property type="entry name" value="PTH11-LIKE INTEGRAL MEMBRANE PROTEIN (AFU_ORTHOLOGUE AFUA_5G11245)"/>
    <property type="match status" value="1"/>
</dbReference>
<dbReference type="EMBL" id="JAQQWN010000008">
    <property type="protein sequence ID" value="KAK8070602.1"/>
    <property type="molecule type" value="Genomic_DNA"/>
</dbReference>
<dbReference type="RefSeq" id="XP_066664410.1">
    <property type="nucleotide sequence ID" value="XM_066815120.1"/>
</dbReference>
<dbReference type="InterPro" id="IPR052337">
    <property type="entry name" value="SAT4-like"/>
</dbReference>
<evidence type="ECO:0000259" key="8">
    <source>
        <dbReference type="Pfam" id="PF20684"/>
    </source>
</evidence>
<dbReference type="InterPro" id="IPR049326">
    <property type="entry name" value="Rhodopsin_dom_fungi"/>
</dbReference>
<keyword evidence="2 7" id="KW-0812">Transmembrane</keyword>
<feature type="compositionally biased region" description="Low complexity" evidence="6">
    <location>
        <begin position="320"/>
        <end position="332"/>
    </location>
</feature>
<evidence type="ECO:0000256" key="6">
    <source>
        <dbReference type="SAM" id="MobiDB-lite"/>
    </source>
</evidence>
<evidence type="ECO:0000256" key="3">
    <source>
        <dbReference type="ARBA" id="ARBA00022989"/>
    </source>
</evidence>
<feature type="transmembrane region" description="Helical" evidence="7">
    <location>
        <begin position="139"/>
        <end position="160"/>
    </location>
</feature>
<name>A0ABR1VHH0_9PEZI</name>
<feature type="transmembrane region" description="Helical" evidence="7">
    <location>
        <begin position="61"/>
        <end position="86"/>
    </location>
</feature>
<organism evidence="9 10">
    <name type="scientific">Apiospora hydei</name>
    <dbReference type="NCBI Taxonomy" id="1337664"/>
    <lineage>
        <taxon>Eukaryota</taxon>
        <taxon>Fungi</taxon>
        <taxon>Dikarya</taxon>
        <taxon>Ascomycota</taxon>
        <taxon>Pezizomycotina</taxon>
        <taxon>Sordariomycetes</taxon>
        <taxon>Xylariomycetidae</taxon>
        <taxon>Amphisphaeriales</taxon>
        <taxon>Apiosporaceae</taxon>
        <taxon>Apiospora</taxon>
    </lineage>
</organism>
<feature type="region of interest" description="Disordered" evidence="6">
    <location>
        <begin position="307"/>
        <end position="332"/>
    </location>
</feature>
<evidence type="ECO:0000256" key="4">
    <source>
        <dbReference type="ARBA" id="ARBA00023136"/>
    </source>
</evidence>
<comment type="subcellular location">
    <subcellularLocation>
        <location evidence="1">Membrane</location>
        <topology evidence="1">Multi-pass membrane protein</topology>
    </subcellularLocation>
</comment>